<dbReference type="GO" id="GO:0000136">
    <property type="term" value="C:mannan polymerase complex"/>
    <property type="evidence" value="ECO:0007669"/>
    <property type="project" value="TreeGrafter"/>
</dbReference>
<keyword evidence="5" id="KW-1185">Reference proteome</keyword>
<evidence type="ECO:0000313" key="4">
    <source>
        <dbReference type="EMBL" id="PGH03054.1"/>
    </source>
</evidence>
<keyword evidence="3" id="KW-0472">Membrane</keyword>
<sequence>MQTSRNTFVQRFLRPAVLLIFICVIIYYASQSKILLRSTSTSEWAKTVLQVNEAKSNSTGQQSPARPLPSPPPPAEPSPTSSPSSIWEQPNLYNVPGAIPGIPAKVWQSAKDSNFTEDQRNIIGSWVEKNPLFRYELLTDGSGDSYVQTRFNETRPDIVDLYISLPIAILKADLLRYLILLADGGIWSDLDVTCEKSVGGWLPGEMYAPDAPEIGLIVGLEFDIAWQGEGSPIHSQFTNWVFAGRPGNRHLQYVVDDVVKTLYNIAKENNIETSGITLDMISDVVDVTGPKKFTLMIAESLSKMLDKKIEDKDFSKIKSPKLVGDVLVMPGMAFAGLQNGFPEDQGDKLVTHHYAGSWKGPADAARENRKKKEKEEEERKKKEEEEKKKQEEEERKKKGGEERRKEKEEAKKKRLEAQKKHNEGSRS</sequence>
<dbReference type="Proteomes" id="UP000224634">
    <property type="component" value="Unassembled WGS sequence"/>
</dbReference>
<dbReference type="PANTHER" id="PTHR31834:SF8">
    <property type="entry name" value="TRANSFERASE, PUTATIVE (AFU_ORTHOLOGUE AFUA_6G14040)-RELATED"/>
    <property type="match status" value="1"/>
</dbReference>
<evidence type="ECO:0000256" key="1">
    <source>
        <dbReference type="ARBA" id="ARBA00009003"/>
    </source>
</evidence>
<dbReference type="Pfam" id="PF04488">
    <property type="entry name" value="Gly_transf_sug"/>
    <property type="match status" value="1"/>
</dbReference>
<dbReference type="GO" id="GO:0000009">
    <property type="term" value="F:alpha-1,6-mannosyltransferase activity"/>
    <property type="evidence" value="ECO:0007669"/>
    <property type="project" value="InterPro"/>
</dbReference>
<name>A0A2B7WUK1_POLH7</name>
<dbReference type="InterPro" id="IPR029044">
    <property type="entry name" value="Nucleotide-diphossugar_trans"/>
</dbReference>
<feature type="compositionally biased region" description="Polar residues" evidence="2">
    <location>
        <begin position="53"/>
        <end position="62"/>
    </location>
</feature>
<dbReference type="OrthoDB" id="409543at2759"/>
<comment type="similarity">
    <text evidence="1">Belongs to the glycosyltransferase 32 family.</text>
</comment>
<feature type="transmembrane region" description="Helical" evidence="3">
    <location>
        <begin position="12"/>
        <end position="30"/>
    </location>
</feature>
<dbReference type="PANTHER" id="PTHR31834">
    <property type="entry name" value="INITIATION-SPECIFIC ALPHA-1,6-MANNOSYLTRANSFERASE"/>
    <property type="match status" value="1"/>
</dbReference>
<keyword evidence="3" id="KW-1133">Transmembrane helix</keyword>
<organism evidence="4 5">
    <name type="scientific">Polytolypa hystricis (strain UAMH7299)</name>
    <dbReference type="NCBI Taxonomy" id="1447883"/>
    <lineage>
        <taxon>Eukaryota</taxon>
        <taxon>Fungi</taxon>
        <taxon>Dikarya</taxon>
        <taxon>Ascomycota</taxon>
        <taxon>Pezizomycotina</taxon>
        <taxon>Eurotiomycetes</taxon>
        <taxon>Eurotiomycetidae</taxon>
        <taxon>Onygenales</taxon>
        <taxon>Onygenales incertae sedis</taxon>
        <taxon>Polytolypa</taxon>
    </lineage>
</organism>
<proteinExistence type="inferred from homology"/>
<evidence type="ECO:0008006" key="6">
    <source>
        <dbReference type="Google" id="ProtNLM"/>
    </source>
</evidence>
<accession>A0A2B7WUK1</accession>
<feature type="compositionally biased region" description="Pro residues" evidence="2">
    <location>
        <begin position="66"/>
        <end position="77"/>
    </location>
</feature>
<dbReference type="GO" id="GO:0006487">
    <property type="term" value="P:protein N-linked glycosylation"/>
    <property type="evidence" value="ECO:0007669"/>
    <property type="project" value="TreeGrafter"/>
</dbReference>
<keyword evidence="3" id="KW-0812">Transmembrane</keyword>
<evidence type="ECO:0000313" key="5">
    <source>
        <dbReference type="Proteomes" id="UP000224634"/>
    </source>
</evidence>
<dbReference type="InterPro" id="IPR039367">
    <property type="entry name" value="Och1-like"/>
</dbReference>
<feature type="region of interest" description="Disordered" evidence="2">
    <location>
        <begin position="53"/>
        <end position="86"/>
    </location>
</feature>
<reference evidence="4 5" key="1">
    <citation type="submission" date="2017-10" db="EMBL/GenBank/DDBJ databases">
        <title>Comparative genomics in systemic dimorphic fungi from Ajellomycetaceae.</title>
        <authorList>
            <person name="Munoz J.F."/>
            <person name="Mcewen J.G."/>
            <person name="Clay O.K."/>
            <person name="Cuomo C.A."/>
        </authorList>
    </citation>
    <scope>NUCLEOTIDE SEQUENCE [LARGE SCALE GENOMIC DNA]</scope>
    <source>
        <strain evidence="4 5">UAMH7299</strain>
    </source>
</reference>
<dbReference type="AlphaFoldDB" id="A0A2B7WUK1"/>
<protein>
    <recommendedName>
        <fullName evidence="6">Initiation-specific alpha-1,6-mannosyltransferase</fullName>
    </recommendedName>
</protein>
<dbReference type="SUPFAM" id="SSF53448">
    <property type="entry name" value="Nucleotide-diphospho-sugar transferases"/>
    <property type="match status" value="1"/>
</dbReference>
<evidence type="ECO:0000256" key="3">
    <source>
        <dbReference type="SAM" id="Phobius"/>
    </source>
</evidence>
<dbReference type="InterPro" id="IPR007577">
    <property type="entry name" value="GlycoTrfase_DXD_sugar-bd_CS"/>
</dbReference>
<evidence type="ECO:0000256" key="2">
    <source>
        <dbReference type="SAM" id="MobiDB-lite"/>
    </source>
</evidence>
<comment type="caution">
    <text evidence="4">The sequence shown here is derived from an EMBL/GenBank/DDBJ whole genome shotgun (WGS) entry which is preliminary data.</text>
</comment>
<feature type="compositionally biased region" description="Basic and acidic residues" evidence="2">
    <location>
        <begin position="373"/>
        <end position="427"/>
    </location>
</feature>
<feature type="region of interest" description="Disordered" evidence="2">
    <location>
        <begin position="354"/>
        <end position="427"/>
    </location>
</feature>
<gene>
    <name evidence="4" type="ORF">AJ80_08749</name>
</gene>
<dbReference type="Gene3D" id="3.90.550.20">
    <property type="match status" value="1"/>
</dbReference>
<dbReference type="EMBL" id="PDNA01000215">
    <property type="protein sequence ID" value="PGH03054.1"/>
    <property type="molecule type" value="Genomic_DNA"/>
</dbReference>